<gene>
    <name evidence="7" type="ORF">B0J15DRAFT_506725</name>
</gene>
<keyword evidence="2" id="KW-0479">Metal-binding</keyword>
<evidence type="ECO:0000313" key="8">
    <source>
        <dbReference type="Proteomes" id="UP000736672"/>
    </source>
</evidence>
<dbReference type="SUPFAM" id="SSF57701">
    <property type="entry name" value="Zn2/Cys6 DNA-binding domain"/>
    <property type="match status" value="1"/>
</dbReference>
<dbReference type="SMART" id="SM00066">
    <property type="entry name" value="GAL4"/>
    <property type="match status" value="1"/>
</dbReference>
<dbReference type="PROSITE" id="PS50048">
    <property type="entry name" value="ZN2_CY6_FUNGAL_2"/>
    <property type="match status" value="1"/>
</dbReference>
<dbReference type="InterPro" id="IPR036864">
    <property type="entry name" value="Zn2-C6_fun-type_DNA-bd_sf"/>
</dbReference>
<dbReference type="Pfam" id="PF00172">
    <property type="entry name" value="Zn_clus"/>
    <property type="match status" value="1"/>
</dbReference>
<evidence type="ECO:0000259" key="6">
    <source>
        <dbReference type="PROSITE" id="PS50048"/>
    </source>
</evidence>
<dbReference type="PANTHER" id="PTHR47338:SF5">
    <property type="entry name" value="ZN(II)2CYS6 TRANSCRIPTION FACTOR (EUROFUNG)"/>
    <property type="match status" value="1"/>
</dbReference>
<protein>
    <recommendedName>
        <fullName evidence="6">Zn(2)-C6 fungal-type domain-containing protein</fullName>
    </recommendedName>
</protein>
<evidence type="ECO:0000256" key="5">
    <source>
        <dbReference type="ARBA" id="ARBA00023242"/>
    </source>
</evidence>
<dbReference type="PROSITE" id="PS00463">
    <property type="entry name" value="ZN2_CY6_FUNGAL_1"/>
    <property type="match status" value="1"/>
</dbReference>
<dbReference type="Proteomes" id="UP000736672">
    <property type="component" value="Unassembled WGS sequence"/>
</dbReference>
<evidence type="ECO:0000313" key="7">
    <source>
        <dbReference type="EMBL" id="KAH7224240.1"/>
    </source>
</evidence>
<organism evidence="7 8">
    <name type="scientific">Fusarium solani</name>
    <name type="common">Filamentous fungus</name>
    <dbReference type="NCBI Taxonomy" id="169388"/>
    <lineage>
        <taxon>Eukaryota</taxon>
        <taxon>Fungi</taxon>
        <taxon>Dikarya</taxon>
        <taxon>Ascomycota</taxon>
        <taxon>Pezizomycotina</taxon>
        <taxon>Sordariomycetes</taxon>
        <taxon>Hypocreomycetidae</taxon>
        <taxon>Hypocreales</taxon>
        <taxon>Nectriaceae</taxon>
        <taxon>Fusarium</taxon>
        <taxon>Fusarium solani species complex</taxon>
    </lineage>
</organism>
<comment type="subcellular location">
    <subcellularLocation>
        <location evidence="1">Nucleus</location>
    </subcellularLocation>
</comment>
<evidence type="ECO:0000256" key="2">
    <source>
        <dbReference type="ARBA" id="ARBA00022723"/>
    </source>
</evidence>
<proteinExistence type="predicted"/>
<dbReference type="CDD" id="cd00067">
    <property type="entry name" value="GAL4"/>
    <property type="match status" value="1"/>
</dbReference>
<keyword evidence="3" id="KW-0805">Transcription regulation</keyword>
<keyword evidence="4" id="KW-0804">Transcription</keyword>
<dbReference type="AlphaFoldDB" id="A0A9P9FXD2"/>
<sequence length="736" mass="81465">MFRDRKVSSSARRKITVACETCRKRKGRCSGTVPCTLCLKHNLECHYEINRRKRGPRARMTDDDCSSTVSRPLLPSASEQGVIVFEVASSPASVTADGSVDPSRACMLTDLAVRQKLRRIHDRPDYQIDGLAQDVIVHLLEIFFTVVNQQQLPLLPPDQGLEWLLEKDRPAFVVASLCLVSIGYSSHERASAERDSPLDAKIAPKCRLMLLQADIGTQQLDRMLCLCALALYEMSNGNGTQAWCDIGTAQSLIPLISQSEMDTLSKDVFKTCLSFLAWTRAEFALGNPTLLPYVLACNDIEPDIDLGELCGPAGVHKAASLLVRCADYAIRTPRNETPWQHDSTFSKLKLKLDQFSITIAENPDLDPGGFSASLADRSELVVDITMSLLRDYCSILLNRNFLPMPPLLSRTHENSATEAQPSKLFFDGRVSACEGSAESIYELCTVLISNQLFILPPFLGYCCFQAAVIFASSLVGYKDQTRREEIFYRLQVLCMVLGALRRLYKPTKLWIDALLKIRAALNETRSEPEAARSTDKNFFSRFRDVVEPPLVTLTCPKVDDIHTGANTTDNTTPKAAESCQARPAPWIESYQMRLNKQVSALGSIHEESPKNFGDAATGSAKFNNQIAAQLDSLAGQEPSETVQPAVDMHNVAASDSSNTFYVTHAGSLDNDPGLSLGIENLIRQPQSQMVTDGGLLEEMVDETMQVGGPDFFSIDFSQYFDIGESMLDTFGFDWKE</sequence>
<dbReference type="CDD" id="cd12148">
    <property type="entry name" value="fungal_TF_MHR"/>
    <property type="match status" value="1"/>
</dbReference>
<dbReference type="EMBL" id="JAGTJS010000053">
    <property type="protein sequence ID" value="KAH7224240.1"/>
    <property type="molecule type" value="Genomic_DNA"/>
</dbReference>
<keyword evidence="5" id="KW-0539">Nucleus</keyword>
<accession>A0A9P9FXD2</accession>
<dbReference type="GO" id="GO:0000981">
    <property type="term" value="F:DNA-binding transcription factor activity, RNA polymerase II-specific"/>
    <property type="evidence" value="ECO:0007669"/>
    <property type="project" value="InterPro"/>
</dbReference>
<dbReference type="PANTHER" id="PTHR47338">
    <property type="entry name" value="ZN(II)2CYS6 TRANSCRIPTION FACTOR (EUROFUNG)-RELATED"/>
    <property type="match status" value="1"/>
</dbReference>
<evidence type="ECO:0000256" key="1">
    <source>
        <dbReference type="ARBA" id="ARBA00004123"/>
    </source>
</evidence>
<dbReference type="GO" id="GO:0008270">
    <property type="term" value="F:zinc ion binding"/>
    <property type="evidence" value="ECO:0007669"/>
    <property type="project" value="InterPro"/>
</dbReference>
<dbReference type="Gene3D" id="4.10.240.10">
    <property type="entry name" value="Zn(2)-C6 fungal-type DNA-binding domain"/>
    <property type="match status" value="1"/>
</dbReference>
<keyword evidence="8" id="KW-1185">Reference proteome</keyword>
<evidence type="ECO:0000256" key="4">
    <source>
        <dbReference type="ARBA" id="ARBA00023163"/>
    </source>
</evidence>
<dbReference type="InterPro" id="IPR050815">
    <property type="entry name" value="TF_fung"/>
</dbReference>
<feature type="domain" description="Zn(2)-C6 fungal-type" evidence="6">
    <location>
        <begin position="18"/>
        <end position="47"/>
    </location>
</feature>
<evidence type="ECO:0000256" key="3">
    <source>
        <dbReference type="ARBA" id="ARBA00023015"/>
    </source>
</evidence>
<dbReference type="InterPro" id="IPR001138">
    <property type="entry name" value="Zn2Cys6_DnaBD"/>
</dbReference>
<comment type="caution">
    <text evidence="7">The sequence shown here is derived from an EMBL/GenBank/DDBJ whole genome shotgun (WGS) entry which is preliminary data.</text>
</comment>
<reference evidence="7" key="1">
    <citation type="journal article" date="2021" name="Nat. Commun.">
        <title>Genetic determinants of endophytism in the Arabidopsis root mycobiome.</title>
        <authorList>
            <person name="Mesny F."/>
            <person name="Miyauchi S."/>
            <person name="Thiergart T."/>
            <person name="Pickel B."/>
            <person name="Atanasova L."/>
            <person name="Karlsson M."/>
            <person name="Huettel B."/>
            <person name="Barry K.W."/>
            <person name="Haridas S."/>
            <person name="Chen C."/>
            <person name="Bauer D."/>
            <person name="Andreopoulos W."/>
            <person name="Pangilinan J."/>
            <person name="LaButti K."/>
            <person name="Riley R."/>
            <person name="Lipzen A."/>
            <person name="Clum A."/>
            <person name="Drula E."/>
            <person name="Henrissat B."/>
            <person name="Kohler A."/>
            <person name="Grigoriev I.V."/>
            <person name="Martin F.M."/>
            <person name="Hacquard S."/>
        </authorList>
    </citation>
    <scope>NUCLEOTIDE SEQUENCE</scope>
    <source>
        <strain evidence="7">FSSC 5 MPI-SDFR-AT-0091</strain>
    </source>
</reference>
<dbReference type="GO" id="GO:0005634">
    <property type="term" value="C:nucleus"/>
    <property type="evidence" value="ECO:0007669"/>
    <property type="project" value="UniProtKB-SubCell"/>
</dbReference>
<dbReference type="OrthoDB" id="10261408at2759"/>
<name>A0A9P9FXD2_FUSSL</name>